<dbReference type="InterPro" id="IPR036412">
    <property type="entry name" value="HAD-like_sf"/>
</dbReference>
<dbReference type="InterPro" id="IPR006357">
    <property type="entry name" value="HAD-SF_hydro_IIA"/>
</dbReference>
<dbReference type="GO" id="GO:0016791">
    <property type="term" value="F:phosphatase activity"/>
    <property type="evidence" value="ECO:0007669"/>
    <property type="project" value="TreeGrafter"/>
</dbReference>
<evidence type="ECO:0000313" key="1">
    <source>
        <dbReference type="EMBL" id="SNB61706.1"/>
    </source>
</evidence>
<dbReference type="InterPro" id="IPR023214">
    <property type="entry name" value="HAD_sf"/>
</dbReference>
<proteinExistence type="predicted"/>
<dbReference type="Pfam" id="PF13344">
    <property type="entry name" value="Hydrolase_6"/>
    <property type="match status" value="1"/>
</dbReference>
<reference evidence="1 2" key="1">
    <citation type="submission" date="2017-06" db="EMBL/GenBank/DDBJ databases">
        <authorList>
            <person name="Kim H.J."/>
            <person name="Triplett B.A."/>
        </authorList>
    </citation>
    <scope>NUCLEOTIDE SEQUENCE [LARGE SCALE GENOMIC DNA]</scope>
    <source>
        <strain evidence="1 2">B29T1</strain>
    </source>
</reference>
<dbReference type="AlphaFoldDB" id="A0A212QQT8"/>
<protein>
    <submittedName>
        <fullName evidence="1">HAD-superfamily class IIA hydrolase, TIGR01459</fullName>
    </submittedName>
</protein>
<gene>
    <name evidence="1" type="ORF">SAMN07250955_102359</name>
</gene>
<dbReference type="OrthoDB" id="9791073at2"/>
<accession>A0A212QQT8</accession>
<dbReference type="Proteomes" id="UP000197065">
    <property type="component" value="Unassembled WGS sequence"/>
</dbReference>
<dbReference type="Gene3D" id="3.40.50.1000">
    <property type="entry name" value="HAD superfamily/HAD-like"/>
    <property type="match status" value="2"/>
</dbReference>
<sequence length="306" mass="33042">MRPATSCNLENVHPMSSTAFINGASALVDRFDGFILDQWGVLHNGREPYPGVLEALRQLKDAGKSIALLSNSGRRADFSRAHLAELGFDLDMFEAIVTSGETTFEVVEARDMPPLDRLGKRCYLITRDGDRSVLSGTDTVLVEDVEDADFILLSGVDSPMLTEEDYYPALEEGAKRGVLAICSNPDLYAPTDVGLVFAPGLLAVKYEELGGQVFYVGKPHEPVYRACLRALAAIDRSRIIGIGDSLDHDVKGAAGMGLASGFVLNGLHQEAFAAAGAQEAGLKTALDALCRNHAIWPDFALPAFRW</sequence>
<dbReference type="InterPro" id="IPR006356">
    <property type="entry name" value="HAD-SF_hydro_IIA_hyp3"/>
</dbReference>
<keyword evidence="1" id="KW-0378">Hydrolase</keyword>
<keyword evidence="2" id="KW-1185">Reference proteome</keyword>
<dbReference type="NCBIfam" id="TIGR01459">
    <property type="entry name" value="HAD-SF-IIA-hyp4"/>
    <property type="match status" value="1"/>
</dbReference>
<name>A0A212QQT8_9PROT</name>
<dbReference type="GO" id="GO:0005737">
    <property type="term" value="C:cytoplasm"/>
    <property type="evidence" value="ECO:0007669"/>
    <property type="project" value="TreeGrafter"/>
</dbReference>
<dbReference type="PANTHER" id="PTHR19288:SF90">
    <property type="entry name" value="OS08G0542600 PROTEIN"/>
    <property type="match status" value="1"/>
</dbReference>
<organism evidence="1 2">
    <name type="scientific">Arboricoccus pini</name>
    <dbReference type="NCBI Taxonomy" id="1963835"/>
    <lineage>
        <taxon>Bacteria</taxon>
        <taxon>Pseudomonadati</taxon>
        <taxon>Pseudomonadota</taxon>
        <taxon>Alphaproteobacteria</taxon>
        <taxon>Geminicoccales</taxon>
        <taxon>Geminicoccaceae</taxon>
        <taxon>Arboricoccus</taxon>
    </lineage>
</organism>
<dbReference type="EMBL" id="FYEH01000002">
    <property type="protein sequence ID" value="SNB61706.1"/>
    <property type="molecule type" value="Genomic_DNA"/>
</dbReference>
<evidence type="ECO:0000313" key="2">
    <source>
        <dbReference type="Proteomes" id="UP000197065"/>
    </source>
</evidence>
<dbReference type="SUPFAM" id="SSF56784">
    <property type="entry name" value="HAD-like"/>
    <property type="match status" value="1"/>
</dbReference>
<dbReference type="Pfam" id="PF13242">
    <property type="entry name" value="Hydrolase_like"/>
    <property type="match status" value="1"/>
</dbReference>
<dbReference type="PANTHER" id="PTHR19288">
    <property type="entry name" value="4-NITROPHENYLPHOSPHATASE-RELATED"/>
    <property type="match status" value="1"/>
</dbReference>